<name>A0A090ML76_AFIFE</name>
<dbReference type="GO" id="GO:0005886">
    <property type="term" value="C:plasma membrane"/>
    <property type="evidence" value="ECO:0007669"/>
    <property type="project" value="UniProtKB-SubCell"/>
</dbReference>
<keyword evidence="4" id="KW-0997">Cell inner membrane</keyword>
<sequence length="356" mass="37925">MSERSHPRKPASFRLDDPRVTVAEAGESGRASHGGIRITPEPDAPALPAPVATPHPRRRRFPWGGLFWTALGGLVVLGLGLGAANLIEDLFARSDALGFTGLALAVLCALAFVVIVAREALALARLDTIEQLHARADAVLVSDDRKESDVIVRDLLKVAHDNPQLAHARAVMQSHTHDIIDGADMLRLAERTLMAPLDQEARRLISSAASRVSIVTAVSPGAVIDMLFVFAAALRLVRQLARLYGGRPGTLGMIRLMRHVIAHLAVTGGMAASDSLIQQVLGHGVAAKLSARLGEGILNGLLTARLGLAAVDVTRPLPFSALPRPVLSDLVKDLMRRADPAARIEAQKNPDSPEPE</sequence>
<dbReference type="AlphaFoldDB" id="A0A090ML76"/>
<feature type="transmembrane region" description="Helical" evidence="9">
    <location>
        <begin position="96"/>
        <end position="117"/>
    </location>
</feature>
<evidence type="ECO:0000256" key="4">
    <source>
        <dbReference type="ARBA" id="ARBA00022519"/>
    </source>
</evidence>
<proteinExistence type="inferred from homology"/>
<evidence type="ECO:0000256" key="6">
    <source>
        <dbReference type="ARBA" id="ARBA00022989"/>
    </source>
</evidence>
<evidence type="ECO:0000256" key="3">
    <source>
        <dbReference type="ARBA" id="ARBA00022475"/>
    </source>
</evidence>
<organism evidence="10 11">
    <name type="scientific">Afipia felis</name>
    <name type="common">Cat scratch disease bacillus</name>
    <dbReference type="NCBI Taxonomy" id="1035"/>
    <lineage>
        <taxon>Bacteria</taxon>
        <taxon>Pseudomonadati</taxon>
        <taxon>Pseudomonadota</taxon>
        <taxon>Alphaproteobacteria</taxon>
        <taxon>Hyphomicrobiales</taxon>
        <taxon>Nitrobacteraceae</taxon>
        <taxon>Afipia</taxon>
    </lineage>
</organism>
<keyword evidence="11" id="KW-1185">Reference proteome</keyword>
<reference evidence="10 11" key="1">
    <citation type="journal article" date="2014" name="Genome Announc.">
        <title>Genome Sequence of Afipia felis Strain 76713, Isolated in Hospital Water Using an Amoeba Co-Culture Procedure.</title>
        <authorList>
            <person name="Benamar S."/>
            <person name="La Scola B."/>
            <person name="Croce O."/>
        </authorList>
    </citation>
    <scope>NUCLEOTIDE SEQUENCE [LARGE SCALE GENOMIC DNA]</scope>
    <source>
        <strain evidence="10 11">76713</strain>
    </source>
</reference>
<feature type="transmembrane region" description="Helical" evidence="9">
    <location>
        <begin position="212"/>
        <end position="234"/>
    </location>
</feature>
<feature type="compositionally biased region" description="Basic residues" evidence="8">
    <location>
        <begin position="1"/>
        <end position="11"/>
    </location>
</feature>
<evidence type="ECO:0000256" key="7">
    <source>
        <dbReference type="ARBA" id="ARBA00023136"/>
    </source>
</evidence>
<gene>
    <name evidence="10" type="ORF">BN961_00463</name>
</gene>
<dbReference type="EMBL" id="CCAZ020000001">
    <property type="protein sequence ID" value="CEG07082.1"/>
    <property type="molecule type" value="Genomic_DNA"/>
</dbReference>
<dbReference type="PANTHER" id="PTHR39342">
    <property type="entry name" value="UPF0283 MEMBRANE PROTEIN YCJF"/>
    <property type="match status" value="1"/>
</dbReference>
<comment type="caution">
    <text evidence="10">The sequence shown here is derived from an EMBL/GenBank/DDBJ whole genome shotgun (WGS) entry which is preliminary data.</text>
</comment>
<comment type="subcellular location">
    <subcellularLocation>
        <location evidence="1">Cell inner membrane</location>
        <topology evidence="1">Multi-pass membrane protein</topology>
    </subcellularLocation>
</comment>
<evidence type="ECO:0000256" key="9">
    <source>
        <dbReference type="SAM" id="Phobius"/>
    </source>
</evidence>
<protein>
    <recommendedName>
        <fullName evidence="12">TIGR01620 family protein</fullName>
    </recommendedName>
</protein>
<keyword evidence="6 9" id="KW-1133">Transmembrane helix</keyword>
<dbReference type="RefSeq" id="WP_009337336.1">
    <property type="nucleotide sequence ID" value="NZ_CCAZ020000001.1"/>
</dbReference>
<evidence type="ECO:0000313" key="10">
    <source>
        <dbReference type="EMBL" id="CEG07082.1"/>
    </source>
</evidence>
<evidence type="ECO:0000256" key="2">
    <source>
        <dbReference type="ARBA" id="ARBA00008255"/>
    </source>
</evidence>
<evidence type="ECO:0000313" key="11">
    <source>
        <dbReference type="Proteomes" id="UP000035762"/>
    </source>
</evidence>
<evidence type="ECO:0008006" key="12">
    <source>
        <dbReference type="Google" id="ProtNLM"/>
    </source>
</evidence>
<dbReference type="NCBIfam" id="TIGR01620">
    <property type="entry name" value="hyp_HI0043"/>
    <property type="match status" value="1"/>
</dbReference>
<evidence type="ECO:0000256" key="8">
    <source>
        <dbReference type="SAM" id="MobiDB-lite"/>
    </source>
</evidence>
<dbReference type="Pfam" id="PF05128">
    <property type="entry name" value="DUF697"/>
    <property type="match status" value="1"/>
</dbReference>
<comment type="similarity">
    <text evidence="2">Belongs to the UPF0283 family.</text>
</comment>
<dbReference type="STRING" id="1035.BN961_00463"/>
<keyword evidence="3" id="KW-1003">Cell membrane</keyword>
<accession>A0A090ML76</accession>
<evidence type="ECO:0000256" key="5">
    <source>
        <dbReference type="ARBA" id="ARBA00022692"/>
    </source>
</evidence>
<dbReference type="OrthoDB" id="9816060at2"/>
<dbReference type="PANTHER" id="PTHR39342:SF1">
    <property type="entry name" value="UPF0283 MEMBRANE PROTEIN YCJF"/>
    <property type="match status" value="1"/>
</dbReference>
<keyword evidence="5 9" id="KW-0812">Transmembrane</keyword>
<evidence type="ECO:0000256" key="1">
    <source>
        <dbReference type="ARBA" id="ARBA00004429"/>
    </source>
</evidence>
<feature type="transmembrane region" description="Helical" evidence="9">
    <location>
        <begin position="65"/>
        <end position="84"/>
    </location>
</feature>
<dbReference type="Proteomes" id="UP000035762">
    <property type="component" value="Unassembled WGS sequence"/>
</dbReference>
<dbReference type="InterPro" id="IPR006507">
    <property type="entry name" value="UPF0283"/>
</dbReference>
<dbReference type="InterPro" id="IPR021147">
    <property type="entry name" value="DUF697"/>
</dbReference>
<feature type="region of interest" description="Disordered" evidence="8">
    <location>
        <begin position="1"/>
        <end position="47"/>
    </location>
</feature>
<keyword evidence="7 9" id="KW-0472">Membrane</keyword>